<dbReference type="Proteomes" id="UP001277561">
    <property type="component" value="Unassembled WGS sequence"/>
</dbReference>
<name>A0ABU4W243_9HYPH</name>
<protein>
    <submittedName>
        <fullName evidence="1">Plasmid mobilization relaxosome protein MobC</fullName>
    </submittedName>
</protein>
<keyword evidence="2" id="KW-1185">Reference proteome</keyword>
<sequence length="123" mass="13452">MARSAIVRVRLNQDEKAALTGLCDQARTESEVVRLLLRDYAGLPLPVAPVDGPALKRNMEELRRIGVNLNQAVRAMNEGRVGYEPQLAAALRTLLGGVSSLRADIDRLLKLEPGRGRRAKNGL</sequence>
<gene>
    <name evidence="1" type="primary">mobC</name>
    <name evidence="1" type="ORF">RMS29_21800</name>
</gene>
<dbReference type="EMBL" id="JAVRAD010000012">
    <property type="protein sequence ID" value="MDX8331853.1"/>
    <property type="molecule type" value="Genomic_DNA"/>
</dbReference>
<comment type="caution">
    <text evidence="1">The sequence shown here is derived from an EMBL/GenBank/DDBJ whole genome shotgun (WGS) entry which is preliminary data.</text>
</comment>
<proteinExistence type="predicted"/>
<accession>A0ABU4W243</accession>
<evidence type="ECO:0000313" key="2">
    <source>
        <dbReference type="Proteomes" id="UP001277561"/>
    </source>
</evidence>
<evidence type="ECO:0000313" key="1">
    <source>
        <dbReference type="EMBL" id="MDX8331853.1"/>
    </source>
</evidence>
<organism evidence="1 2">
    <name type="scientific">Agrobacterium rosae</name>
    <dbReference type="NCBI Taxonomy" id="1972867"/>
    <lineage>
        <taxon>Bacteria</taxon>
        <taxon>Pseudomonadati</taxon>
        <taxon>Pseudomonadota</taxon>
        <taxon>Alphaproteobacteria</taxon>
        <taxon>Hyphomicrobiales</taxon>
        <taxon>Rhizobiaceae</taxon>
        <taxon>Rhizobium/Agrobacterium group</taxon>
        <taxon>Agrobacterium</taxon>
    </lineage>
</organism>
<reference evidence="1" key="1">
    <citation type="journal article" date="2023" name="Phytobiomes J">
        <title>Deciphering the key players within the bacterial microbiota associated with aerial crown gall tumors on rhododendron: Insights into the gallobiome.</title>
        <authorList>
            <person name="Kuzmanovic N."/>
            <person name="Nesme J."/>
            <person name="Wolf J."/>
            <person name="Neumann-Schaal M."/>
            <person name="Petersen J."/>
            <person name="Fernandez-Gnecco G."/>
            <person name="Sproeer C."/>
            <person name="Bunk B."/>
            <person name="Overmann J."/>
            <person name="Sorensen S.J."/>
            <person name="Idczak E."/>
            <person name="Smalla K."/>
        </authorList>
    </citation>
    <scope>NUCLEOTIDE SEQUENCE [LARGE SCALE GENOMIC DNA]</scope>
    <source>
        <strain evidence="1">Rho-14.1</strain>
    </source>
</reference>
<dbReference type="RefSeq" id="WP_320188447.1">
    <property type="nucleotide sequence ID" value="NZ_CP192768.1"/>
</dbReference>